<dbReference type="RefSeq" id="WP_183309035.1">
    <property type="nucleotide sequence ID" value="NZ_JACIEP010000025.1"/>
</dbReference>
<comment type="caution">
    <text evidence="1">The sequence shown here is derived from an EMBL/GenBank/DDBJ whole genome shotgun (WGS) entry which is preliminary data.</text>
</comment>
<dbReference type="EMBL" id="JACIEP010000025">
    <property type="protein sequence ID" value="MBB4038233.1"/>
    <property type="molecule type" value="Genomic_DNA"/>
</dbReference>
<evidence type="ECO:0000313" key="1">
    <source>
        <dbReference type="EMBL" id="MBB4038233.1"/>
    </source>
</evidence>
<reference evidence="1 2" key="1">
    <citation type="submission" date="2020-08" db="EMBL/GenBank/DDBJ databases">
        <title>Genomic Encyclopedia of Type Strains, Phase IV (KMG-IV): sequencing the most valuable type-strain genomes for metagenomic binning, comparative biology and taxonomic classification.</title>
        <authorList>
            <person name="Goeker M."/>
        </authorList>
    </citation>
    <scope>NUCLEOTIDE SEQUENCE [LARGE SCALE GENOMIC DNA]</scope>
    <source>
        <strain evidence="1 2">DSM 104969</strain>
    </source>
</reference>
<accession>A0A840D1N1</accession>
<evidence type="ECO:0008006" key="3">
    <source>
        <dbReference type="Google" id="ProtNLM"/>
    </source>
</evidence>
<sequence length="374" mass="43945">MIDFEVNEIRTFIRLSNPTLDFDSSFTFYYDETNNIKTFYVREDGFNYSFHSNFVLGGVLYEGDKPQLDDIFHGLRLQPNVKEVKLKHIAHGEFQDCLKSTKLDAFLKKIIDAPVYLHYTSLNFLYWSIADIVDSAIVNSKIAQQLGMPFANKLKNDLYFLCKCEIEDVIAIFSHYKYPNLRKEDIIPFINSLSQLFVKYEDDFNFHFGLTSLKQILRESEKKESLPFIMDEKDHVLLENFTHFYLAPLYKFKNSNHIFDNENDIQTAIGEHRLLDNGVEFKNYIFEDSQNDVFIQVSDVLVGLVGKMTSFINTHTHREIREEIGRFNDIQLVNLDNYLDLLNKSDFKNKAFLHNVDSYEEVNKMQLISDIRSK</sequence>
<evidence type="ECO:0000313" key="2">
    <source>
        <dbReference type="Proteomes" id="UP000555103"/>
    </source>
</evidence>
<dbReference type="AlphaFoldDB" id="A0A840D1N1"/>
<dbReference type="InterPro" id="IPR024524">
    <property type="entry name" value="DUF3800"/>
</dbReference>
<protein>
    <recommendedName>
        <fullName evidence="3">DUF3800 domain-containing protein</fullName>
    </recommendedName>
</protein>
<keyword evidence="2" id="KW-1185">Reference proteome</keyword>
<gene>
    <name evidence="1" type="ORF">GGR21_004165</name>
</gene>
<dbReference type="Pfam" id="PF12686">
    <property type="entry name" value="DUF3800"/>
    <property type="match status" value="1"/>
</dbReference>
<dbReference type="Proteomes" id="UP000555103">
    <property type="component" value="Unassembled WGS sequence"/>
</dbReference>
<organism evidence="1 2">
    <name type="scientific">Dysgonomonas hofstadii</name>
    <dbReference type="NCBI Taxonomy" id="637886"/>
    <lineage>
        <taxon>Bacteria</taxon>
        <taxon>Pseudomonadati</taxon>
        <taxon>Bacteroidota</taxon>
        <taxon>Bacteroidia</taxon>
        <taxon>Bacteroidales</taxon>
        <taxon>Dysgonomonadaceae</taxon>
        <taxon>Dysgonomonas</taxon>
    </lineage>
</organism>
<proteinExistence type="predicted"/>
<name>A0A840D1N1_9BACT</name>